<gene>
    <name evidence="1" type="ORF">SAY87_021068</name>
</gene>
<dbReference type="Proteomes" id="UP001345219">
    <property type="component" value="Chromosome 16"/>
</dbReference>
<dbReference type="Gene3D" id="1.25.40.10">
    <property type="entry name" value="Tetratricopeptide repeat domain"/>
    <property type="match status" value="1"/>
</dbReference>
<evidence type="ECO:0000313" key="1">
    <source>
        <dbReference type="EMBL" id="KAK4752270.1"/>
    </source>
</evidence>
<protein>
    <recommendedName>
        <fullName evidence="3">Pentatricopeptide repeat-containing protein</fullName>
    </recommendedName>
</protein>
<evidence type="ECO:0000313" key="2">
    <source>
        <dbReference type="Proteomes" id="UP001345219"/>
    </source>
</evidence>
<keyword evidence="2" id="KW-1185">Reference proteome</keyword>
<reference evidence="1 2" key="1">
    <citation type="journal article" date="2023" name="Hortic Res">
        <title>Pangenome of water caltrop reveals structural variations and asymmetric subgenome divergence after allopolyploidization.</title>
        <authorList>
            <person name="Zhang X."/>
            <person name="Chen Y."/>
            <person name="Wang L."/>
            <person name="Yuan Y."/>
            <person name="Fang M."/>
            <person name="Shi L."/>
            <person name="Lu R."/>
            <person name="Comes H.P."/>
            <person name="Ma Y."/>
            <person name="Chen Y."/>
            <person name="Huang G."/>
            <person name="Zhou Y."/>
            <person name="Zheng Z."/>
            <person name="Qiu Y."/>
        </authorList>
    </citation>
    <scope>NUCLEOTIDE SEQUENCE [LARGE SCALE GENOMIC DNA]</scope>
    <source>
        <tissue evidence="1">Roots</tissue>
    </source>
</reference>
<name>A0AAN7PVB2_9MYRT</name>
<evidence type="ECO:0008006" key="3">
    <source>
        <dbReference type="Google" id="ProtNLM"/>
    </source>
</evidence>
<dbReference type="EMBL" id="JAXIOK010000016">
    <property type="protein sequence ID" value="KAK4752270.1"/>
    <property type="molecule type" value="Genomic_DNA"/>
</dbReference>
<comment type="caution">
    <text evidence="1">The sequence shown here is derived from an EMBL/GenBank/DDBJ whole genome shotgun (WGS) entry which is preliminary data.</text>
</comment>
<organism evidence="1 2">
    <name type="scientific">Trapa incisa</name>
    <dbReference type="NCBI Taxonomy" id="236973"/>
    <lineage>
        <taxon>Eukaryota</taxon>
        <taxon>Viridiplantae</taxon>
        <taxon>Streptophyta</taxon>
        <taxon>Embryophyta</taxon>
        <taxon>Tracheophyta</taxon>
        <taxon>Spermatophyta</taxon>
        <taxon>Magnoliopsida</taxon>
        <taxon>eudicotyledons</taxon>
        <taxon>Gunneridae</taxon>
        <taxon>Pentapetalae</taxon>
        <taxon>rosids</taxon>
        <taxon>malvids</taxon>
        <taxon>Myrtales</taxon>
        <taxon>Lythraceae</taxon>
        <taxon>Trapa</taxon>
    </lineage>
</organism>
<proteinExistence type="predicted"/>
<dbReference type="InterPro" id="IPR011990">
    <property type="entry name" value="TPR-like_helical_dom_sf"/>
</dbReference>
<accession>A0AAN7PVB2</accession>
<dbReference type="AlphaFoldDB" id="A0AAN7PVB2"/>
<sequence>MGIEIWDYMVENHFSHSGASANVLLLGLCNLERLSEVRKFLEDMFNKRIIVYESTMEKIKDSFCRKGRSSRETYELMLIPSYSDDNVFSIDLALVSEFDY</sequence>